<dbReference type="PANTHER" id="PTHR30371">
    <property type="entry name" value="SEC-INDEPENDENT PROTEIN TRANSLOCASE PROTEIN TATC"/>
    <property type="match status" value="1"/>
</dbReference>
<organism evidence="6">
    <name type="scientific">Paraprevotella clara</name>
    <dbReference type="NCBI Taxonomy" id="454154"/>
    <lineage>
        <taxon>Bacteria</taxon>
        <taxon>Pseudomonadati</taxon>
        <taxon>Bacteroidota</taxon>
        <taxon>Bacteroidia</taxon>
        <taxon>Bacteroidales</taxon>
        <taxon>Prevotellaceae</taxon>
        <taxon>Paraprevotella</taxon>
    </lineage>
</organism>
<sequence length="266" mass="30009">MNNPDEGATGTFWEHLDALRDCLLKALAVTVVCALVAFFFKESLFRVVLAPKEAGFVTYRLMGDIGRFLGAEGMIPDDFSVKLINTGLANQFVVHMRTALYAGVFCASPYLLYLLFRFVSPALYTHERRYAVRTVGAGYLMFLSGAALNYFLIFPLTFRFLGTYQVSAEVENTITLESYMDTLLMMTLTMGIVFEIPILCWLLARLGFLTASFMRRYRRHAIVLILVAAAVITPTSDVFTLLLVGMPMWMLYEAGIYLVALTEKRR</sequence>
<feature type="transmembrane region" description="Helical" evidence="5">
    <location>
        <begin position="182"/>
        <end position="204"/>
    </location>
</feature>
<accession>A0A6N3H5V5</accession>
<dbReference type="EMBL" id="CACRUT010000035">
    <property type="protein sequence ID" value="VYU71249.1"/>
    <property type="molecule type" value="Genomic_DNA"/>
</dbReference>
<dbReference type="RefSeq" id="WP_302581610.1">
    <property type="nucleotide sequence ID" value="NZ_CACRUT010000035.1"/>
</dbReference>
<dbReference type="Pfam" id="PF00902">
    <property type="entry name" value="TatC"/>
    <property type="match status" value="1"/>
</dbReference>
<reference evidence="6" key="1">
    <citation type="submission" date="2019-11" db="EMBL/GenBank/DDBJ databases">
        <authorList>
            <person name="Feng L."/>
        </authorList>
    </citation>
    <scope>NUCLEOTIDE SEQUENCE</scope>
    <source>
        <strain evidence="6">PclaraLFYP37</strain>
    </source>
</reference>
<dbReference type="InterPro" id="IPR002033">
    <property type="entry name" value="TatC"/>
</dbReference>
<evidence type="ECO:0000313" key="6">
    <source>
        <dbReference type="EMBL" id="VYU71249.1"/>
    </source>
</evidence>
<keyword evidence="5" id="KW-0811">Translocation</keyword>
<feature type="transmembrane region" description="Helical" evidence="5">
    <location>
        <begin position="22"/>
        <end position="40"/>
    </location>
</feature>
<dbReference type="GO" id="GO:0033281">
    <property type="term" value="C:TAT protein transport complex"/>
    <property type="evidence" value="ECO:0007669"/>
    <property type="project" value="UniProtKB-UniRule"/>
</dbReference>
<dbReference type="GO" id="GO:0065002">
    <property type="term" value="P:intracellular protein transmembrane transport"/>
    <property type="evidence" value="ECO:0007669"/>
    <property type="project" value="TreeGrafter"/>
</dbReference>
<dbReference type="PANTHER" id="PTHR30371:SF0">
    <property type="entry name" value="SEC-INDEPENDENT PROTEIN TRANSLOCASE PROTEIN TATC, CHLOROPLASTIC-RELATED"/>
    <property type="match status" value="1"/>
</dbReference>
<feature type="transmembrane region" description="Helical" evidence="5">
    <location>
        <begin position="98"/>
        <end position="116"/>
    </location>
</feature>
<dbReference type="AlphaFoldDB" id="A0A6N3H5V5"/>
<comment type="function">
    <text evidence="5">Part of the twin-arginine translocation (Tat) system that transports large folded proteins containing a characteristic twin-arginine motif in their signal peptide across membranes.</text>
</comment>
<keyword evidence="5" id="KW-0813">Transport</keyword>
<keyword evidence="5" id="KW-1003">Cell membrane</keyword>
<dbReference type="HAMAP" id="MF_00902">
    <property type="entry name" value="TatC"/>
    <property type="match status" value="1"/>
</dbReference>
<evidence type="ECO:0000256" key="1">
    <source>
        <dbReference type="ARBA" id="ARBA00004141"/>
    </source>
</evidence>
<evidence type="ECO:0000256" key="2">
    <source>
        <dbReference type="ARBA" id="ARBA00022692"/>
    </source>
</evidence>
<proteinExistence type="inferred from homology"/>
<keyword evidence="4 5" id="KW-0472">Membrane</keyword>
<dbReference type="GO" id="GO:0009977">
    <property type="term" value="F:proton motive force dependent protein transmembrane transporter activity"/>
    <property type="evidence" value="ECO:0007669"/>
    <property type="project" value="TreeGrafter"/>
</dbReference>
<name>A0A6N3H5V5_9BACT</name>
<comment type="subcellular location">
    <subcellularLocation>
        <location evidence="5">Cell membrane</location>
        <topology evidence="5">Multi-pass membrane protein</topology>
    </subcellularLocation>
    <subcellularLocation>
        <location evidence="1">Membrane</location>
        <topology evidence="1">Multi-pass membrane protein</topology>
    </subcellularLocation>
</comment>
<evidence type="ECO:0000256" key="5">
    <source>
        <dbReference type="HAMAP-Rule" id="MF_00902"/>
    </source>
</evidence>
<dbReference type="NCBIfam" id="TIGR00945">
    <property type="entry name" value="tatC"/>
    <property type="match status" value="1"/>
</dbReference>
<evidence type="ECO:0000256" key="4">
    <source>
        <dbReference type="ARBA" id="ARBA00023136"/>
    </source>
</evidence>
<dbReference type="PRINTS" id="PR01840">
    <property type="entry name" value="TATCFAMILY"/>
</dbReference>
<keyword evidence="3 5" id="KW-1133">Transmembrane helix</keyword>
<feature type="transmembrane region" description="Helical" evidence="5">
    <location>
        <begin position="137"/>
        <end position="162"/>
    </location>
</feature>
<keyword evidence="5" id="KW-0653">Protein transport</keyword>
<dbReference type="GO" id="GO:0043953">
    <property type="term" value="P:protein transport by the Tat complex"/>
    <property type="evidence" value="ECO:0007669"/>
    <property type="project" value="UniProtKB-UniRule"/>
</dbReference>
<protein>
    <recommendedName>
        <fullName evidence="5">Sec-independent protein translocase protein TatC</fullName>
    </recommendedName>
</protein>
<evidence type="ECO:0000256" key="3">
    <source>
        <dbReference type="ARBA" id="ARBA00022989"/>
    </source>
</evidence>
<comment type="caution">
    <text evidence="5">Lacks conserved residue(s) required for the propagation of feature annotation.</text>
</comment>
<comment type="similarity">
    <text evidence="5">Belongs to the TatC family.</text>
</comment>
<gene>
    <name evidence="5 6" type="primary">tatC</name>
    <name evidence="6" type="ORF">PCLFYP37_00816</name>
</gene>
<comment type="subunit">
    <text evidence="5">Forms a complex with TatA.</text>
</comment>
<keyword evidence="2 5" id="KW-0812">Transmembrane</keyword>